<feature type="chain" id="PRO_5032859508" evidence="2">
    <location>
        <begin position="20"/>
        <end position="163"/>
    </location>
</feature>
<feature type="compositionally biased region" description="Acidic residues" evidence="1">
    <location>
        <begin position="96"/>
        <end position="106"/>
    </location>
</feature>
<name>A0A843XU62_COLES</name>
<proteinExistence type="predicted"/>
<sequence>MGIHMGLLHSMSVLMAACGRRVTRASRRLRSSGRLQSLDRAKIAPSWAPYLSRRISMIPLRGGRKRKEDRGEHKGRRGRKRTGSEEEDSSSSSEGESSEEVEEEEGGVWRRTILMGEKCQPLDFAGVIYYDSKGRRLPGPPRSPLRSPLPSFSSPAAVPSDKD</sequence>
<feature type="region of interest" description="Disordered" evidence="1">
    <location>
        <begin position="132"/>
        <end position="163"/>
    </location>
</feature>
<feature type="signal peptide" evidence="2">
    <location>
        <begin position="1"/>
        <end position="19"/>
    </location>
</feature>
<feature type="region of interest" description="Disordered" evidence="1">
    <location>
        <begin position="58"/>
        <end position="109"/>
    </location>
</feature>
<dbReference type="Proteomes" id="UP000652761">
    <property type="component" value="Unassembled WGS sequence"/>
</dbReference>
<dbReference type="EMBL" id="NMUH01012790">
    <property type="protein sequence ID" value="MQM22375.1"/>
    <property type="molecule type" value="Genomic_DNA"/>
</dbReference>
<keyword evidence="2" id="KW-0732">Signal</keyword>
<dbReference type="PANTHER" id="PTHR33237:SF46">
    <property type="entry name" value="OS01G0606100 PROTEIN"/>
    <property type="match status" value="1"/>
</dbReference>
<gene>
    <name evidence="3" type="ORF">Taro_055426</name>
</gene>
<comment type="caution">
    <text evidence="3">The sequence shown here is derived from an EMBL/GenBank/DDBJ whole genome shotgun (WGS) entry which is preliminary data.</text>
</comment>
<reference evidence="3" key="1">
    <citation type="submission" date="2017-07" db="EMBL/GenBank/DDBJ databases">
        <title>Taro Niue Genome Assembly and Annotation.</title>
        <authorList>
            <person name="Atibalentja N."/>
            <person name="Keating K."/>
            <person name="Fields C.J."/>
        </authorList>
    </citation>
    <scope>NUCLEOTIDE SEQUENCE</scope>
    <source>
        <strain evidence="3">Niue_2</strain>
        <tissue evidence="3">Leaf</tissue>
    </source>
</reference>
<organism evidence="3 4">
    <name type="scientific">Colocasia esculenta</name>
    <name type="common">Wild taro</name>
    <name type="synonym">Arum esculentum</name>
    <dbReference type="NCBI Taxonomy" id="4460"/>
    <lineage>
        <taxon>Eukaryota</taxon>
        <taxon>Viridiplantae</taxon>
        <taxon>Streptophyta</taxon>
        <taxon>Embryophyta</taxon>
        <taxon>Tracheophyta</taxon>
        <taxon>Spermatophyta</taxon>
        <taxon>Magnoliopsida</taxon>
        <taxon>Liliopsida</taxon>
        <taxon>Araceae</taxon>
        <taxon>Aroideae</taxon>
        <taxon>Colocasieae</taxon>
        <taxon>Colocasia</taxon>
    </lineage>
</organism>
<evidence type="ECO:0000313" key="4">
    <source>
        <dbReference type="Proteomes" id="UP000652761"/>
    </source>
</evidence>
<feature type="compositionally biased region" description="Low complexity" evidence="1">
    <location>
        <begin position="144"/>
        <end position="155"/>
    </location>
</feature>
<accession>A0A843XU62</accession>
<evidence type="ECO:0000256" key="1">
    <source>
        <dbReference type="SAM" id="MobiDB-lite"/>
    </source>
</evidence>
<evidence type="ECO:0000313" key="3">
    <source>
        <dbReference type="EMBL" id="MQM22375.1"/>
    </source>
</evidence>
<dbReference type="AlphaFoldDB" id="A0A843XU62"/>
<dbReference type="PANTHER" id="PTHR33237">
    <property type="entry name" value="F2P16.13 PROTEIN-RELATED"/>
    <property type="match status" value="1"/>
</dbReference>
<keyword evidence="4" id="KW-1185">Reference proteome</keyword>
<evidence type="ECO:0000256" key="2">
    <source>
        <dbReference type="SAM" id="SignalP"/>
    </source>
</evidence>
<protein>
    <submittedName>
        <fullName evidence="3">Uncharacterized protein</fullName>
    </submittedName>
</protein>